<keyword evidence="4" id="KW-1185">Reference proteome</keyword>
<dbReference type="Proteomes" id="UP001233264">
    <property type="component" value="Chromosome"/>
</dbReference>
<dbReference type="Pfam" id="PF07007">
    <property type="entry name" value="LprI"/>
    <property type="match status" value="1"/>
</dbReference>
<dbReference type="PANTHER" id="PTHR39176:SF1">
    <property type="entry name" value="PERIPLASMIC PROTEIN"/>
    <property type="match status" value="1"/>
</dbReference>
<sequence length="139" mass="14976">MRAAAPALSLLLCCTASANAQQPEPDCRKAVTQMDLNICADQDYRAADAELNKTYRLAVAAMQATDKELGDIDAAYAGALEALKKAQRAWIGYRDGQCELAGFEARGGSMEPMLVSGCLAELTRKRTAELKELMESAEN</sequence>
<evidence type="ECO:0000259" key="2">
    <source>
        <dbReference type="Pfam" id="PF07007"/>
    </source>
</evidence>
<protein>
    <submittedName>
        <fullName evidence="3">Lysozyme inhibitor LprI family protein</fullName>
    </submittedName>
</protein>
<accession>A0ABY8TAV6</accession>
<dbReference type="RefSeq" id="WP_033048137.1">
    <property type="nucleotide sequence ID" value="NZ_CP120365.1"/>
</dbReference>
<feature type="signal peptide" evidence="1">
    <location>
        <begin position="1"/>
        <end position="20"/>
    </location>
</feature>
<feature type="chain" id="PRO_5045898195" evidence="1">
    <location>
        <begin position="21"/>
        <end position="139"/>
    </location>
</feature>
<gene>
    <name evidence="3" type="ORF">PZL22_002805</name>
</gene>
<keyword evidence="1" id="KW-0732">Signal</keyword>
<reference evidence="3 4" key="1">
    <citation type="submission" date="2023-03" db="EMBL/GenBank/DDBJ databases">
        <authorList>
            <person name="Menendez E."/>
            <person name="Kaur S."/>
            <person name="Flores-Felix J.D."/>
            <person name="diCenzo G.C."/>
            <person name="Peix A."/>
            <person name="Velazquez E."/>
        </authorList>
    </citation>
    <scope>NUCLEOTIDE SEQUENCE [LARGE SCALE GENOMIC DNA]</scope>
    <source>
        <strain evidence="3 4">CCBAU 71714</strain>
    </source>
</reference>
<organism evidence="3 4">
    <name type="scientific">Sinorhizobium kummerowiae</name>
    <dbReference type="NCBI Taxonomy" id="158892"/>
    <lineage>
        <taxon>Bacteria</taxon>
        <taxon>Pseudomonadati</taxon>
        <taxon>Pseudomonadota</taxon>
        <taxon>Alphaproteobacteria</taxon>
        <taxon>Hyphomicrobiales</taxon>
        <taxon>Rhizobiaceae</taxon>
        <taxon>Sinorhizobium/Ensifer group</taxon>
        <taxon>Sinorhizobium</taxon>
    </lineage>
</organism>
<evidence type="ECO:0000256" key="1">
    <source>
        <dbReference type="SAM" id="SignalP"/>
    </source>
</evidence>
<name>A0ABY8TAV6_9HYPH</name>
<proteinExistence type="predicted"/>
<dbReference type="EMBL" id="CP120365">
    <property type="protein sequence ID" value="WHS95051.1"/>
    <property type="molecule type" value="Genomic_DNA"/>
</dbReference>
<dbReference type="InterPro" id="IPR009739">
    <property type="entry name" value="LprI-like_N"/>
</dbReference>
<feature type="domain" description="Lysozyme inhibitor LprI-like N-terminal" evidence="2">
    <location>
        <begin position="28"/>
        <end position="130"/>
    </location>
</feature>
<evidence type="ECO:0000313" key="4">
    <source>
        <dbReference type="Proteomes" id="UP001233264"/>
    </source>
</evidence>
<dbReference type="Gene3D" id="1.20.1270.180">
    <property type="match status" value="1"/>
</dbReference>
<dbReference type="PANTHER" id="PTHR39176">
    <property type="entry name" value="PERIPLASMIC PROTEIN-RELATED"/>
    <property type="match status" value="1"/>
</dbReference>
<evidence type="ECO:0000313" key="3">
    <source>
        <dbReference type="EMBL" id="WHS95051.1"/>
    </source>
</evidence>